<evidence type="ECO:0000256" key="2">
    <source>
        <dbReference type="ARBA" id="ARBA00023015"/>
    </source>
</evidence>
<evidence type="ECO:0000313" key="9">
    <source>
        <dbReference type="Proteomes" id="UP000799437"/>
    </source>
</evidence>
<dbReference type="InterPro" id="IPR004827">
    <property type="entry name" value="bZIP"/>
</dbReference>
<keyword evidence="3" id="KW-0238">DNA-binding</keyword>
<dbReference type="GO" id="GO:0005667">
    <property type="term" value="C:transcription regulator complex"/>
    <property type="evidence" value="ECO:0007669"/>
    <property type="project" value="TreeGrafter"/>
</dbReference>
<keyword evidence="9" id="KW-1185">Reference proteome</keyword>
<evidence type="ECO:0000256" key="4">
    <source>
        <dbReference type="ARBA" id="ARBA00023163"/>
    </source>
</evidence>
<feature type="compositionally biased region" description="Basic residues" evidence="6">
    <location>
        <begin position="1"/>
        <end position="17"/>
    </location>
</feature>
<dbReference type="GeneID" id="54482619"/>
<evidence type="ECO:0000256" key="1">
    <source>
        <dbReference type="ARBA" id="ARBA00006882"/>
    </source>
</evidence>
<dbReference type="GO" id="GO:0000978">
    <property type="term" value="F:RNA polymerase II cis-regulatory region sequence-specific DNA binding"/>
    <property type="evidence" value="ECO:0007669"/>
    <property type="project" value="TreeGrafter"/>
</dbReference>
<evidence type="ECO:0000256" key="6">
    <source>
        <dbReference type="SAM" id="MobiDB-lite"/>
    </source>
</evidence>
<reference evidence="8" key="1">
    <citation type="journal article" date="2020" name="Stud. Mycol.">
        <title>101 Dothideomycetes genomes: a test case for predicting lifestyles and emergence of pathogens.</title>
        <authorList>
            <person name="Haridas S."/>
            <person name="Albert R."/>
            <person name="Binder M."/>
            <person name="Bloem J."/>
            <person name="Labutti K."/>
            <person name="Salamov A."/>
            <person name="Andreopoulos B."/>
            <person name="Baker S."/>
            <person name="Barry K."/>
            <person name="Bills G."/>
            <person name="Bluhm B."/>
            <person name="Cannon C."/>
            <person name="Castanera R."/>
            <person name="Culley D."/>
            <person name="Daum C."/>
            <person name="Ezra D."/>
            <person name="Gonzalez J."/>
            <person name="Henrissat B."/>
            <person name="Kuo A."/>
            <person name="Liang C."/>
            <person name="Lipzen A."/>
            <person name="Lutzoni F."/>
            <person name="Magnuson J."/>
            <person name="Mondo S."/>
            <person name="Nolan M."/>
            <person name="Ohm R."/>
            <person name="Pangilinan J."/>
            <person name="Park H.-J."/>
            <person name="Ramirez L."/>
            <person name="Alfaro M."/>
            <person name="Sun H."/>
            <person name="Tritt A."/>
            <person name="Yoshinaga Y."/>
            <person name="Zwiers L.-H."/>
            <person name="Turgeon B."/>
            <person name="Goodwin S."/>
            <person name="Spatafora J."/>
            <person name="Crous P."/>
            <person name="Grigoriev I."/>
        </authorList>
    </citation>
    <scope>NUCLEOTIDE SEQUENCE</scope>
    <source>
        <strain evidence="8">CBS 121739</strain>
    </source>
</reference>
<dbReference type="PRINTS" id="PR00043">
    <property type="entry name" value="LEUZIPPRJUN"/>
</dbReference>
<feature type="non-terminal residue" evidence="8">
    <location>
        <position position="115"/>
    </location>
</feature>
<dbReference type="RefSeq" id="XP_033595303.1">
    <property type="nucleotide sequence ID" value="XM_033741565.1"/>
</dbReference>
<protein>
    <recommendedName>
        <fullName evidence="7">BZIP domain-containing protein</fullName>
    </recommendedName>
</protein>
<dbReference type="GO" id="GO:0051726">
    <property type="term" value="P:regulation of cell cycle"/>
    <property type="evidence" value="ECO:0007669"/>
    <property type="project" value="TreeGrafter"/>
</dbReference>
<feature type="coiled-coil region" evidence="5">
    <location>
        <begin position="43"/>
        <end position="70"/>
    </location>
</feature>
<name>A0A6A6VQG7_9PEZI</name>
<organism evidence="8 9">
    <name type="scientific">Pseudovirgaria hyperparasitica</name>
    <dbReference type="NCBI Taxonomy" id="470096"/>
    <lineage>
        <taxon>Eukaryota</taxon>
        <taxon>Fungi</taxon>
        <taxon>Dikarya</taxon>
        <taxon>Ascomycota</taxon>
        <taxon>Pezizomycotina</taxon>
        <taxon>Dothideomycetes</taxon>
        <taxon>Dothideomycetes incertae sedis</taxon>
        <taxon>Acrospermales</taxon>
        <taxon>Acrospermaceae</taxon>
        <taxon>Pseudovirgaria</taxon>
    </lineage>
</organism>
<evidence type="ECO:0000256" key="3">
    <source>
        <dbReference type="ARBA" id="ARBA00023125"/>
    </source>
</evidence>
<dbReference type="SMART" id="SM00338">
    <property type="entry name" value="BRLZ"/>
    <property type="match status" value="1"/>
</dbReference>
<dbReference type="AlphaFoldDB" id="A0A6A6VQG7"/>
<dbReference type="InterPro" id="IPR050946">
    <property type="entry name" value="AP-1_TF_bZIP"/>
</dbReference>
<feature type="non-terminal residue" evidence="8">
    <location>
        <position position="1"/>
    </location>
</feature>
<dbReference type="InterPro" id="IPR046347">
    <property type="entry name" value="bZIP_sf"/>
</dbReference>
<dbReference type="Proteomes" id="UP000799437">
    <property type="component" value="Unassembled WGS sequence"/>
</dbReference>
<evidence type="ECO:0000313" key="8">
    <source>
        <dbReference type="EMBL" id="KAF2752852.1"/>
    </source>
</evidence>
<accession>A0A6A6VQG7</accession>
<dbReference type="PROSITE" id="PS50217">
    <property type="entry name" value="BZIP"/>
    <property type="match status" value="1"/>
</dbReference>
<feature type="compositionally biased region" description="Basic and acidic residues" evidence="6">
    <location>
        <begin position="21"/>
        <end position="40"/>
    </location>
</feature>
<keyword evidence="2" id="KW-0805">Transcription regulation</keyword>
<feature type="region of interest" description="Disordered" evidence="6">
    <location>
        <begin position="1"/>
        <end position="40"/>
    </location>
</feature>
<proteinExistence type="inferred from homology"/>
<dbReference type="PROSITE" id="PS00036">
    <property type="entry name" value="BZIP_BASIC"/>
    <property type="match status" value="1"/>
</dbReference>
<feature type="domain" description="BZIP" evidence="7">
    <location>
        <begin position="25"/>
        <end position="88"/>
    </location>
</feature>
<evidence type="ECO:0000259" key="7">
    <source>
        <dbReference type="PROSITE" id="PS50217"/>
    </source>
</evidence>
<dbReference type="OrthoDB" id="295274at2759"/>
<sequence>ESQHKHKPVAYTRRKKPLQTEGKKPDTLEKQRSRNRLAAERCRKRQVSRIQILVDKVEQLEDRRETLCAAVGSLSSQVLGLKEELLRHNDCGCEKIQSYLQSRVDQLLEHPPHRR</sequence>
<dbReference type="PANTHER" id="PTHR11462:SF35">
    <property type="entry name" value="TRANSCRIPTION FACTOR JRA"/>
    <property type="match status" value="1"/>
</dbReference>
<dbReference type="GO" id="GO:0000981">
    <property type="term" value="F:DNA-binding transcription factor activity, RNA polymerase II-specific"/>
    <property type="evidence" value="ECO:0007669"/>
    <property type="project" value="TreeGrafter"/>
</dbReference>
<keyword evidence="5" id="KW-0175">Coiled coil</keyword>
<dbReference type="PANTHER" id="PTHR11462">
    <property type="entry name" value="JUN TRANSCRIPTION FACTOR-RELATED"/>
    <property type="match status" value="1"/>
</dbReference>
<keyword evidence="4" id="KW-0804">Transcription</keyword>
<gene>
    <name evidence="8" type="ORF">EJ05DRAFT_432483</name>
</gene>
<dbReference type="EMBL" id="ML996591">
    <property type="protein sequence ID" value="KAF2752852.1"/>
    <property type="molecule type" value="Genomic_DNA"/>
</dbReference>
<dbReference type="SUPFAM" id="SSF57959">
    <property type="entry name" value="Leucine zipper domain"/>
    <property type="match status" value="1"/>
</dbReference>
<dbReference type="Pfam" id="PF00170">
    <property type="entry name" value="bZIP_1"/>
    <property type="match status" value="1"/>
</dbReference>
<comment type="similarity">
    <text evidence="1">Belongs to the bZIP family. Jun subfamily.</text>
</comment>
<evidence type="ECO:0000256" key="5">
    <source>
        <dbReference type="SAM" id="Coils"/>
    </source>
</evidence>
<dbReference type="InterPro" id="IPR002112">
    <property type="entry name" value="Leuzip_Jun"/>
</dbReference>
<dbReference type="Gene3D" id="1.20.5.170">
    <property type="match status" value="1"/>
</dbReference>